<dbReference type="InterPro" id="IPR036890">
    <property type="entry name" value="HATPase_C_sf"/>
</dbReference>
<dbReference type="Gene3D" id="3.30.565.10">
    <property type="entry name" value="Histidine kinase-like ATPase, C-terminal domain"/>
    <property type="match status" value="1"/>
</dbReference>
<accession>A0A644ZG94</accession>
<dbReference type="AlphaFoldDB" id="A0A644ZG94"/>
<gene>
    <name evidence="1" type="ORF">SDC9_86492</name>
</gene>
<proteinExistence type="predicted"/>
<dbReference type="SUPFAM" id="SSF55874">
    <property type="entry name" value="ATPase domain of HSP90 chaperone/DNA topoisomerase II/histidine kinase"/>
    <property type="match status" value="1"/>
</dbReference>
<evidence type="ECO:0000313" key="1">
    <source>
        <dbReference type="EMBL" id="MPM39856.1"/>
    </source>
</evidence>
<name>A0A644ZG94_9ZZZZ</name>
<sequence>MKALVLLHGGTINLYSEEGEGAIFIVELPVKIIEDEGLLHEDGTNSELKNKVILEFSDIYD</sequence>
<reference evidence="1" key="1">
    <citation type="submission" date="2019-08" db="EMBL/GenBank/DDBJ databases">
        <authorList>
            <person name="Kucharzyk K."/>
            <person name="Murdoch R.W."/>
            <person name="Higgins S."/>
            <person name="Loffler F."/>
        </authorList>
    </citation>
    <scope>NUCLEOTIDE SEQUENCE</scope>
</reference>
<comment type="caution">
    <text evidence="1">The sequence shown here is derived from an EMBL/GenBank/DDBJ whole genome shotgun (WGS) entry which is preliminary data.</text>
</comment>
<dbReference type="EMBL" id="VSSQ01008791">
    <property type="protein sequence ID" value="MPM39856.1"/>
    <property type="molecule type" value="Genomic_DNA"/>
</dbReference>
<evidence type="ECO:0008006" key="2">
    <source>
        <dbReference type="Google" id="ProtNLM"/>
    </source>
</evidence>
<protein>
    <recommendedName>
        <fullName evidence="2">Histidine kinase/HSP90-like ATPase domain-containing protein</fullName>
    </recommendedName>
</protein>
<organism evidence="1">
    <name type="scientific">bioreactor metagenome</name>
    <dbReference type="NCBI Taxonomy" id="1076179"/>
    <lineage>
        <taxon>unclassified sequences</taxon>
        <taxon>metagenomes</taxon>
        <taxon>ecological metagenomes</taxon>
    </lineage>
</organism>